<gene>
    <name evidence="1" type="ORF">PAE1_31</name>
</gene>
<dbReference type="EMBL" id="KT734862">
    <property type="protein sequence ID" value="ALF51531.1"/>
    <property type="molecule type" value="Genomic_DNA"/>
</dbReference>
<organism evidence="1 2">
    <name type="scientific">Pseudomonas phage PAE1</name>
    <dbReference type="NCBI Taxonomy" id="1718273"/>
    <lineage>
        <taxon>Viruses</taxon>
        <taxon>Duplodnaviria</taxon>
        <taxon>Heunggongvirae</taxon>
        <taxon>Uroviricota</taxon>
        <taxon>Caudoviricetes</taxon>
        <taxon>Mesyanzhinovviridae</taxon>
        <taxon>Rabinowitzvirinae</taxon>
        <taxon>Yuavirus</taxon>
        <taxon>Yuavirus PAE1</taxon>
        <taxon>Pseudomonas virus PAE1</taxon>
    </lineage>
</organism>
<dbReference type="Proteomes" id="UP000204629">
    <property type="component" value="Segment"/>
</dbReference>
<dbReference type="OrthoDB" id="11810at10239"/>
<dbReference type="InterPro" id="IPR021251">
    <property type="entry name" value="DUF2793"/>
</dbReference>
<protein>
    <submittedName>
        <fullName evidence="1">Putative structural protein</fullName>
    </submittedName>
</protein>
<dbReference type="GeneID" id="26642060"/>
<evidence type="ECO:0000313" key="1">
    <source>
        <dbReference type="EMBL" id="ALF51531.1"/>
    </source>
</evidence>
<keyword evidence="2" id="KW-1185">Reference proteome</keyword>
<dbReference type="Pfam" id="PF10983">
    <property type="entry name" value="DUF2793"/>
    <property type="match status" value="1"/>
</dbReference>
<proteinExistence type="predicted"/>
<reference evidence="1 2" key="1">
    <citation type="journal article" date="2016" name="Genome Announc.">
        <title>Genome Sequences of Pseudomonas oryzihabitans Phage POR1 and Pseudomonas aeruginosa Phage PAE1.</title>
        <authorList>
            <person name="Dyson Z.A."/>
            <person name="Seviour R.J."/>
            <person name="Tucci J."/>
            <person name="Petrovski S."/>
        </authorList>
    </citation>
    <scope>NUCLEOTIDE SEQUENCE [LARGE SCALE GENOMIC DNA]</scope>
</reference>
<name>A0A0N9ERT6_9CAUD</name>
<dbReference type="RefSeq" id="YP_009215722.1">
    <property type="nucleotide sequence ID" value="NC_028980.1"/>
</dbReference>
<dbReference type="KEGG" id="vg:26642060"/>
<accession>A0A0N9ERT6</accession>
<sequence>MAISNGPNLGIMVNGALGDQHYNQFMAFLRAVDGLLMGHAKSATTTAQPASPADGDVYVLPASPTGANWSGQGQRIARYSSAATAWEFFVPKKGWTISVEDTNSTYWYDGSAWKFLRGYGTTANRPAASAALIGGQYFDTTLGKPIWSTGSAWVDATGAAV</sequence>
<evidence type="ECO:0000313" key="2">
    <source>
        <dbReference type="Proteomes" id="UP000204629"/>
    </source>
</evidence>